<accession>A0A438M5J9</accession>
<dbReference type="AlphaFoldDB" id="A0A438M5J9"/>
<name>A0A438M5J9_9ACTN</name>
<protein>
    <submittedName>
        <fullName evidence="1">Uncharacterized protein</fullName>
    </submittedName>
</protein>
<dbReference type="Pfam" id="PF25595">
    <property type="entry name" value="Phage_TTP_16"/>
    <property type="match status" value="1"/>
</dbReference>
<keyword evidence="2" id="KW-1185">Reference proteome</keyword>
<proteinExistence type="predicted"/>
<gene>
    <name evidence="1" type="ORF">EDD27_3609</name>
</gene>
<dbReference type="InterPro" id="IPR058009">
    <property type="entry name" value="TTP_Phage_16"/>
</dbReference>
<sequence length="187" mass="20461">MSEDQKVRIVWVPQVRDPEAPTADELAAGVPLGEADPAVIDDGLQFTKADGPPTPFLPRTDRYKVIRYPGGMDVIREDLCSLSEPDWIVLRPAEGVPPDALPPGIDGWWLDRYGWSAEGTMLHSSGTVLRFAPAGRFEAREDGAVAEVFEVWPGVTSSRRRSGPAAACTTFSEDVTADRPRRYGHVC</sequence>
<reference evidence="1 2" key="1">
    <citation type="submission" date="2019-01" db="EMBL/GenBank/DDBJ databases">
        <title>Sequencing the genomes of 1000 actinobacteria strains.</title>
        <authorList>
            <person name="Klenk H.-P."/>
        </authorList>
    </citation>
    <scope>NUCLEOTIDE SEQUENCE [LARGE SCALE GENOMIC DNA]</scope>
    <source>
        <strain evidence="1 2">DSM 43925</strain>
    </source>
</reference>
<comment type="caution">
    <text evidence="1">The sequence shown here is derived from an EMBL/GenBank/DDBJ whole genome shotgun (WGS) entry which is preliminary data.</text>
</comment>
<evidence type="ECO:0000313" key="1">
    <source>
        <dbReference type="EMBL" id="RVX41140.1"/>
    </source>
</evidence>
<dbReference type="OrthoDB" id="5196649at2"/>
<dbReference type="RefSeq" id="WP_127933424.1">
    <property type="nucleotide sequence ID" value="NZ_SAUN01000001.1"/>
</dbReference>
<dbReference type="Proteomes" id="UP000284824">
    <property type="component" value="Unassembled WGS sequence"/>
</dbReference>
<dbReference type="EMBL" id="SAUN01000001">
    <property type="protein sequence ID" value="RVX41140.1"/>
    <property type="molecule type" value="Genomic_DNA"/>
</dbReference>
<evidence type="ECO:0000313" key="2">
    <source>
        <dbReference type="Proteomes" id="UP000284824"/>
    </source>
</evidence>
<organism evidence="1 2">
    <name type="scientific">Nonomuraea polychroma</name>
    <dbReference type="NCBI Taxonomy" id="46176"/>
    <lineage>
        <taxon>Bacteria</taxon>
        <taxon>Bacillati</taxon>
        <taxon>Actinomycetota</taxon>
        <taxon>Actinomycetes</taxon>
        <taxon>Streptosporangiales</taxon>
        <taxon>Streptosporangiaceae</taxon>
        <taxon>Nonomuraea</taxon>
    </lineage>
</organism>